<name>A0ABQ4GK31_9ACTN</name>
<proteinExistence type="predicted"/>
<dbReference type="EMBL" id="BOOF01000012">
    <property type="protein sequence ID" value="GIH61796.1"/>
    <property type="molecule type" value="Genomic_DNA"/>
</dbReference>
<sequence>MASRRGARTIARTLVSRGSCARERDISVRAFLFLTRRSLSLVRFRRDVRLIPGLELRSCGRGPSGDQLSSTARETRR</sequence>
<keyword evidence="2" id="KW-1185">Reference proteome</keyword>
<comment type="caution">
    <text evidence="1">The sequence shown here is derived from an EMBL/GenBank/DDBJ whole genome shotgun (WGS) entry which is preliminary data.</text>
</comment>
<evidence type="ECO:0000313" key="2">
    <source>
        <dbReference type="Proteomes" id="UP000660454"/>
    </source>
</evidence>
<gene>
    <name evidence="1" type="ORF">Msi02_26130</name>
</gene>
<protein>
    <submittedName>
        <fullName evidence="1">Uncharacterized protein</fullName>
    </submittedName>
</protein>
<organism evidence="1 2">
    <name type="scientific">Microbispora siamensis</name>
    <dbReference type="NCBI Taxonomy" id="564413"/>
    <lineage>
        <taxon>Bacteria</taxon>
        <taxon>Bacillati</taxon>
        <taxon>Actinomycetota</taxon>
        <taxon>Actinomycetes</taxon>
        <taxon>Streptosporangiales</taxon>
        <taxon>Streptosporangiaceae</taxon>
        <taxon>Microbispora</taxon>
    </lineage>
</organism>
<evidence type="ECO:0000313" key="1">
    <source>
        <dbReference type="EMBL" id="GIH61796.1"/>
    </source>
</evidence>
<accession>A0ABQ4GK31</accession>
<reference evidence="1 2" key="1">
    <citation type="submission" date="2021-01" db="EMBL/GenBank/DDBJ databases">
        <title>Whole genome shotgun sequence of Microbispora siamensis NBRC 104113.</title>
        <authorList>
            <person name="Komaki H."/>
            <person name="Tamura T."/>
        </authorList>
    </citation>
    <scope>NUCLEOTIDE SEQUENCE [LARGE SCALE GENOMIC DNA]</scope>
    <source>
        <strain evidence="1 2">NBRC 104113</strain>
    </source>
</reference>
<dbReference type="Proteomes" id="UP000660454">
    <property type="component" value="Unassembled WGS sequence"/>
</dbReference>